<gene>
    <name evidence="3" type="ORF">EIW28_01405</name>
</gene>
<keyword evidence="2" id="KW-0472">Membrane</keyword>
<dbReference type="GO" id="GO:0055070">
    <property type="term" value="P:copper ion homeostasis"/>
    <property type="evidence" value="ECO:0007669"/>
    <property type="project" value="InterPro"/>
</dbReference>
<accession>A0A426V620</accession>
<dbReference type="AlphaFoldDB" id="A0A426V620"/>
<feature type="coiled-coil region" evidence="1">
    <location>
        <begin position="48"/>
        <end position="82"/>
    </location>
</feature>
<organism evidence="3 4">
    <name type="scientific">Glycomyces terrestris</name>
    <dbReference type="NCBI Taxonomy" id="2493553"/>
    <lineage>
        <taxon>Bacteria</taxon>
        <taxon>Bacillati</taxon>
        <taxon>Actinomycetota</taxon>
        <taxon>Actinomycetes</taxon>
        <taxon>Glycomycetales</taxon>
        <taxon>Glycomycetaceae</taxon>
        <taxon>Glycomyces</taxon>
    </lineage>
</organism>
<evidence type="ECO:0000313" key="4">
    <source>
        <dbReference type="Proteomes" id="UP000277256"/>
    </source>
</evidence>
<keyword evidence="4" id="KW-1185">Reference proteome</keyword>
<evidence type="ECO:0000256" key="2">
    <source>
        <dbReference type="SAM" id="Phobius"/>
    </source>
</evidence>
<name>A0A426V620_9ACTN</name>
<dbReference type="Proteomes" id="UP000277256">
    <property type="component" value="Unassembled WGS sequence"/>
</dbReference>
<keyword evidence="1" id="KW-0175">Coiled coil</keyword>
<dbReference type="GO" id="GO:0016020">
    <property type="term" value="C:membrane"/>
    <property type="evidence" value="ECO:0007669"/>
    <property type="project" value="InterPro"/>
</dbReference>
<dbReference type="EMBL" id="RSEB01000001">
    <property type="protein sequence ID" value="RRS02208.1"/>
    <property type="molecule type" value="Genomic_DNA"/>
</dbReference>
<sequence>MVGRAALPDPKAVLVINFRYHLVSLTAVFLALTVGLILGTAALNGPAMEALESTSQGLRDSNEQLRAQVTELEQQLGDEQEFASEVAPAYLAGRLAGRSILVVALPGADTAAVDGAVEMLGHAGATVSGRVSILDDFFDPANADQLVDLVDTTTPATVTTPVTYDGVQAMSYVLAAVTTGKVAGAPVQIAPGDITTVTTALTELQLLTVEAAPTGAADGVLVLAGAGFTDSDAEVRNTGMITVTNEFAADAPTVYGAMSSAGDGNPIATIRADDTGRVATVDNAGFTQGQIAAVAALGDFVTAGTVDHLGIGEGASGLLPDAA</sequence>
<evidence type="ECO:0000313" key="3">
    <source>
        <dbReference type="EMBL" id="RRS02208.1"/>
    </source>
</evidence>
<comment type="caution">
    <text evidence="3">The sequence shown here is derived from an EMBL/GenBank/DDBJ whole genome shotgun (WGS) entry which is preliminary data.</text>
</comment>
<keyword evidence="2" id="KW-0812">Transmembrane</keyword>
<feature type="transmembrane region" description="Helical" evidence="2">
    <location>
        <begin position="20"/>
        <end position="43"/>
    </location>
</feature>
<proteinExistence type="predicted"/>
<reference evidence="3 4" key="1">
    <citation type="submission" date="2018-12" db="EMBL/GenBank/DDBJ databases">
        <title>Glycomyces sp. YIM 121974 draft genome.</title>
        <authorList>
            <person name="Li Q."/>
        </authorList>
    </citation>
    <scope>NUCLEOTIDE SEQUENCE [LARGE SCALE GENOMIC DNA]</scope>
    <source>
        <strain evidence="3 4">YIM 121974</strain>
    </source>
</reference>
<dbReference type="InterPro" id="IPR021522">
    <property type="entry name" value="MctB"/>
</dbReference>
<keyword evidence="2" id="KW-1133">Transmembrane helix</keyword>
<dbReference type="Pfam" id="PF11382">
    <property type="entry name" value="MctB"/>
    <property type="match status" value="1"/>
</dbReference>
<evidence type="ECO:0000256" key="1">
    <source>
        <dbReference type="SAM" id="Coils"/>
    </source>
</evidence>
<protein>
    <submittedName>
        <fullName evidence="3">Copper transporter</fullName>
    </submittedName>
</protein>